<dbReference type="EMBL" id="LR862152">
    <property type="protein sequence ID" value="CAD1834870.1"/>
    <property type="molecule type" value="Genomic_DNA"/>
</dbReference>
<dbReference type="PROSITE" id="PS50089">
    <property type="entry name" value="ZF_RING_2"/>
    <property type="match status" value="1"/>
</dbReference>
<protein>
    <recommendedName>
        <fullName evidence="6">RING-type domain-containing protein</fullName>
    </recommendedName>
</protein>
<keyword evidence="1" id="KW-0479">Metal-binding</keyword>
<accession>A0A6V7PVJ4</accession>
<evidence type="ECO:0000256" key="2">
    <source>
        <dbReference type="ARBA" id="ARBA00022771"/>
    </source>
</evidence>
<evidence type="ECO:0000256" key="3">
    <source>
        <dbReference type="ARBA" id="ARBA00022833"/>
    </source>
</evidence>
<dbReference type="InterPro" id="IPR052788">
    <property type="entry name" value="RING-type_E3_ligase_ATL"/>
</dbReference>
<dbReference type="PANTHER" id="PTHR45798:SF97">
    <property type="entry name" value="ALCOHOL-SENSITIVE RING FINGER PROTEIN 1"/>
    <property type="match status" value="1"/>
</dbReference>
<dbReference type="AlphaFoldDB" id="A0A6V7PVJ4"/>
<evidence type="ECO:0000256" key="1">
    <source>
        <dbReference type="ARBA" id="ARBA00022723"/>
    </source>
</evidence>
<reference evidence="7" key="1">
    <citation type="submission" date="2020-07" db="EMBL/GenBank/DDBJ databases">
        <authorList>
            <person name="Lin J."/>
        </authorList>
    </citation>
    <scope>NUCLEOTIDE SEQUENCE</scope>
</reference>
<sequence>MFSTVHIEHSYGILCSRRLAANQRRMVDTSRTRQTATAAAASSRARIRIPVRSETDEGDRRCLARRRMDSLPFGGGELGFPSVRRRTTEQGSVHPETGKGRAGAELSPPRTRESLRRDFAGRVRKAVSRCGTEWGLKELRVVARVTVAIESGLAAERCPICLDEFGEEQQQQVLLNFGILGCGHGFHYRCISTWLELASTCPVCRHII</sequence>
<dbReference type="Gene3D" id="3.30.40.10">
    <property type="entry name" value="Zinc/RING finger domain, C3HC4 (zinc finger)"/>
    <property type="match status" value="1"/>
</dbReference>
<keyword evidence="3" id="KW-0862">Zinc</keyword>
<proteinExistence type="predicted"/>
<evidence type="ECO:0000313" key="7">
    <source>
        <dbReference type="EMBL" id="CAD1834870.1"/>
    </source>
</evidence>
<name>A0A6V7PVJ4_ANACO</name>
<dbReference type="PANTHER" id="PTHR45798">
    <property type="entry name" value="RING-H2 FINGER PROTEIN ATL61-RELATED-RELATED"/>
    <property type="match status" value="1"/>
</dbReference>
<dbReference type="GO" id="GO:0008270">
    <property type="term" value="F:zinc ion binding"/>
    <property type="evidence" value="ECO:0007669"/>
    <property type="project" value="UniProtKB-KW"/>
</dbReference>
<keyword evidence="2 4" id="KW-0863">Zinc-finger</keyword>
<evidence type="ECO:0000256" key="4">
    <source>
        <dbReference type="PROSITE-ProRule" id="PRU00175"/>
    </source>
</evidence>
<evidence type="ECO:0000256" key="5">
    <source>
        <dbReference type="SAM" id="MobiDB-lite"/>
    </source>
</evidence>
<feature type="domain" description="RING-type" evidence="6">
    <location>
        <begin position="158"/>
        <end position="205"/>
    </location>
</feature>
<dbReference type="InterPro" id="IPR001841">
    <property type="entry name" value="Znf_RING"/>
</dbReference>
<dbReference type="InterPro" id="IPR013083">
    <property type="entry name" value="Znf_RING/FYVE/PHD"/>
</dbReference>
<gene>
    <name evidence="7" type="ORF">CB5_LOCUS18081</name>
</gene>
<dbReference type="Pfam" id="PF13639">
    <property type="entry name" value="zf-RING_2"/>
    <property type="match status" value="1"/>
</dbReference>
<organism evidence="7">
    <name type="scientific">Ananas comosus var. bracteatus</name>
    <name type="common">red pineapple</name>
    <dbReference type="NCBI Taxonomy" id="296719"/>
    <lineage>
        <taxon>Eukaryota</taxon>
        <taxon>Viridiplantae</taxon>
        <taxon>Streptophyta</taxon>
        <taxon>Embryophyta</taxon>
        <taxon>Tracheophyta</taxon>
        <taxon>Spermatophyta</taxon>
        <taxon>Magnoliopsida</taxon>
        <taxon>Liliopsida</taxon>
        <taxon>Poales</taxon>
        <taxon>Bromeliaceae</taxon>
        <taxon>Bromelioideae</taxon>
        <taxon>Ananas</taxon>
    </lineage>
</organism>
<dbReference type="SMART" id="SM00184">
    <property type="entry name" value="RING"/>
    <property type="match status" value="1"/>
</dbReference>
<evidence type="ECO:0000259" key="6">
    <source>
        <dbReference type="PROSITE" id="PS50089"/>
    </source>
</evidence>
<dbReference type="SUPFAM" id="SSF57850">
    <property type="entry name" value="RING/U-box"/>
    <property type="match status" value="1"/>
</dbReference>
<feature type="region of interest" description="Disordered" evidence="5">
    <location>
        <begin position="73"/>
        <end position="112"/>
    </location>
</feature>